<evidence type="ECO:0000256" key="6">
    <source>
        <dbReference type="SAM" id="MobiDB-lite"/>
    </source>
</evidence>
<dbReference type="PANTHER" id="PTHR43806:SF67">
    <property type="entry name" value="EGF-LIKE DOMAIN-CONTAINING PROTEIN"/>
    <property type="match status" value="1"/>
</dbReference>
<evidence type="ECO:0000256" key="5">
    <source>
        <dbReference type="PROSITE-ProRule" id="PRU01240"/>
    </source>
</evidence>
<keyword evidence="4 5" id="KW-0720">Serine protease</keyword>
<dbReference type="RefSeq" id="WP_309939128.1">
    <property type="nucleotide sequence ID" value="NZ_AP025305.1"/>
</dbReference>
<accession>A0AAE3XMY9</accession>
<dbReference type="PROSITE" id="PS51892">
    <property type="entry name" value="SUBTILASE"/>
    <property type="match status" value="1"/>
</dbReference>
<dbReference type="InterPro" id="IPR050131">
    <property type="entry name" value="Peptidase_S8_subtilisin-like"/>
</dbReference>
<keyword evidence="3 5" id="KW-0378">Hydrolase</keyword>
<dbReference type="EMBL" id="JAVDQD010000002">
    <property type="protein sequence ID" value="MDR6239465.1"/>
    <property type="molecule type" value="Genomic_DNA"/>
</dbReference>
<evidence type="ECO:0000256" key="2">
    <source>
        <dbReference type="ARBA" id="ARBA00022670"/>
    </source>
</evidence>
<evidence type="ECO:0000259" key="7">
    <source>
        <dbReference type="Pfam" id="PF00082"/>
    </source>
</evidence>
<feature type="region of interest" description="Disordered" evidence="6">
    <location>
        <begin position="133"/>
        <end position="152"/>
    </location>
</feature>
<dbReference type="NCBIfam" id="TIGR04183">
    <property type="entry name" value="Por_Secre_tail"/>
    <property type="match status" value="1"/>
</dbReference>
<dbReference type="Gene3D" id="3.40.50.200">
    <property type="entry name" value="Peptidase S8/S53 domain"/>
    <property type="match status" value="1"/>
</dbReference>
<dbReference type="PRINTS" id="PR00723">
    <property type="entry name" value="SUBTILISIN"/>
</dbReference>
<evidence type="ECO:0000313" key="9">
    <source>
        <dbReference type="Proteomes" id="UP001185092"/>
    </source>
</evidence>
<feature type="active site" description="Charge relay system" evidence="5">
    <location>
        <position position="218"/>
    </location>
</feature>
<dbReference type="Pfam" id="PF00082">
    <property type="entry name" value="Peptidase_S8"/>
    <property type="match status" value="1"/>
</dbReference>
<dbReference type="Proteomes" id="UP001185092">
    <property type="component" value="Unassembled WGS sequence"/>
</dbReference>
<sequence>MQKNFYSLTSLSFLTVVFTLISQGVFAQMGSHMVFFKDKEGTGYSLSAPEEFLSAKSLERRLRQNIDLTEADLPVSEIYLAMLNSIGVETHWQTKWMNGVLVDIVDSVQYKEIAELSFVSKVEFVAPDRFESNSKSKKRTKGRKENSLNSESQNAMHEVDFLHKRGLKGKGVTVAVFDAGFVGVDRLSAFKHLRDNNQIVSTKNFVYEGEEVYNYDSHGSKVMSVLSADDGDYYRGAALEAEYIMCVTEDVKREFRLEEYNWLFAAEYVDSLGADIISSSLGYYYFDDPRMDYEWEDLDGKTAVISQAAQKAIDAGMLVISSAGNEGSVNWKYVAPPADVKQVISVGAVDDTFEKAGFSSFGYEKAGFIKPDLVGLGKGIAVVNSNGSVSLDNGTSFSAPMIAGIAACLWPHFEGKTNEEFKEVLLACGSNKNDPNYEIGYGIPMPSVYFYNAMGEEDFVVGPNPFGGDALNIRYQNDLPIKNIDVYLYNMVGEIVAVRSYDELRPKQLFDFDFPGGVPDGAYILNITQGNSSYKAKIIKQ</sequence>
<feature type="domain" description="Peptidase S8/S53" evidence="7">
    <location>
        <begin position="169"/>
        <end position="442"/>
    </location>
</feature>
<protein>
    <recommendedName>
        <fullName evidence="7">Peptidase S8/S53 domain-containing protein</fullName>
    </recommendedName>
</protein>
<dbReference type="InterPro" id="IPR026444">
    <property type="entry name" value="Secre_tail"/>
</dbReference>
<name>A0AAE3XMY9_9BACT</name>
<dbReference type="InterPro" id="IPR000209">
    <property type="entry name" value="Peptidase_S8/S53_dom"/>
</dbReference>
<organism evidence="8 9">
    <name type="scientific">Aureibacter tunicatorum</name>
    <dbReference type="NCBI Taxonomy" id="866807"/>
    <lineage>
        <taxon>Bacteria</taxon>
        <taxon>Pseudomonadati</taxon>
        <taxon>Bacteroidota</taxon>
        <taxon>Cytophagia</taxon>
        <taxon>Cytophagales</taxon>
        <taxon>Persicobacteraceae</taxon>
        <taxon>Aureibacter</taxon>
    </lineage>
</organism>
<feature type="active site" description="Charge relay system" evidence="5">
    <location>
        <position position="178"/>
    </location>
</feature>
<keyword evidence="2 5" id="KW-0645">Protease</keyword>
<comment type="similarity">
    <text evidence="1 5">Belongs to the peptidase S8 family.</text>
</comment>
<dbReference type="InterPro" id="IPR023828">
    <property type="entry name" value="Peptidase_S8_Ser-AS"/>
</dbReference>
<keyword evidence="9" id="KW-1185">Reference proteome</keyword>
<dbReference type="GO" id="GO:0004252">
    <property type="term" value="F:serine-type endopeptidase activity"/>
    <property type="evidence" value="ECO:0007669"/>
    <property type="project" value="UniProtKB-UniRule"/>
</dbReference>
<dbReference type="GO" id="GO:0006508">
    <property type="term" value="P:proteolysis"/>
    <property type="evidence" value="ECO:0007669"/>
    <property type="project" value="UniProtKB-KW"/>
</dbReference>
<feature type="active site" description="Charge relay system" evidence="5">
    <location>
        <position position="396"/>
    </location>
</feature>
<proteinExistence type="inferred from homology"/>
<evidence type="ECO:0000313" key="8">
    <source>
        <dbReference type="EMBL" id="MDR6239465.1"/>
    </source>
</evidence>
<dbReference type="PROSITE" id="PS00138">
    <property type="entry name" value="SUBTILASE_SER"/>
    <property type="match status" value="1"/>
</dbReference>
<evidence type="ECO:0000256" key="1">
    <source>
        <dbReference type="ARBA" id="ARBA00011073"/>
    </source>
</evidence>
<gene>
    <name evidence="8" type="ORF">HNQ88_002502</name>
</gene>
<dbReference type="InterPro" id="IPR015500">
    <property type="entry name" value="Peptidase_S8_subtilisin-rel"/>
</dbReference>
<reference evidence="8" key="1">
    <citation type="submission" date="2023-07" db="EMBL/GenBank/DDBJ databases">
        <title>Genomic Encyclopedia of Type Strains, Phase IV (KMG-IV): sequencing the most valuable type-strain genomes for metagenomic binning, comparative biology and taxonomic classification.</title>
        <authorList>
            <person name="Goeker M."/>
        </authorList>
    </citation>
    <scope>NUCLEOTIDE SEQUENCE</scope>
    <source>
        <strain evidence="8">DSM 26174</strain>
    </source>
</reference>
<dbReference type="PANTHER" id="PTHR43806">
    <property type="entry name" value="PEPTIDASE S8"/>
    <property type="match status" value="1"/>
</dbReference>
<evidence type="ECO:0000256" key="3">
    <source>
        <dbReference type="ARBA" id="ARBA00022801"/>
    </source>
</evidence>
<dbReference type="InterPro" id="IPR036852">
    <property type="entry name" value="Peptidase_S8/S53_dom_sf"/>
</dbReference>
<evidence type="ECO:0000256" key="4">
    <source>
        <dbReference type="ARBA" id="ARBA00022825"/>
    </source>
</evidence>
<comment type="caution">
    <text evidence="8">The sequence shown here is derived from an EMBL/GenBank/DDBJ whole genome shotgun (WGS) entry which is preliminary data.</text>
</comment>
<dbReference type="SUPFAM" id="SSF52743">
    <property type="entry name" value="Subtilisin-like"/>
    <property type="match status" value="1"/>
</dbReference>
<dbReference type="AlphaFoldDB" id="A0AAE3XMY9"/>